<name>A0A1G2HMZ4_9BACT</name>
<feature type="chain" id="PRO_5009583134" description="Peptidoglycan binding-like domain-containing protein" evidence="1">
    <location>
        <begin position="30"/>
        <end position="219"/>
    </location>
</feature>
<evidence type="ECO:0000259" key="2">
    <source>
        <dbReference type="Pfam" id="PF01471"/>
    </source>
</evidence>
<dbReference type="InterPro" id="IPR002477">
    <property type="entry name" value="Peptidoglycan-bd-like"/>
</dbReference>
<dbReference type="InterPro" id="IPR036365">
    <property type="entry name" value="PGBD-like_sf"/>
</dbReference>
<comment type="caution">
    <text evidence="3">The sequence shown here is derived from an EMBL/GenBank/DDBJ whole genome shotgun (WGS) entry which is preliminary data.</text>
</comment>
<dbReference type="EMBL" id="MHOO01000011">
    <property type="protein sequence ID" value="OGZ63856.1"/>
    <property type="molecule type" value="Genomic_DNA"/>
</dbReference>
<dbReference type="InterPro" id="IPR036366">
    <property type="entry name" value="PGBDSf"/>
</dbReference>
<evidence type="ECO:0000313" key="4">
    <source>
        <dbReference type="Proteomes" id="UP000176855"/>
    </source>
</evidence>
<dbReference type="SUPFAM" id="SSF49363">
    <property type="entry name" value="Purple acid phosphatase, N-terminal domain"/>
    <property type="match status" value="1"/>
</dbReference>
<dbReference type="GO" id="GO:0046872">
    <property type="term" value="F:metal ion binding"/>
    <property type="evidence" value="ECO:0007669"/>
    <property type="project" value="InterPro"/>
</dbReference>
<feature type="domain" description="Peptidoglycan binding-like" evidence="2">
    <location>
        <begin position="44"/>
        <end position="102"/>
    </location>
</feature>
<dbReference type="Gene3D" id="2.60.40.10">
    <property type="entry name" value="Immunoglobulins"/>
    <property type="match status" value="1"/>
</dbReference>
<dbReference type="AlphaFoldDB" id="A0A1G2HMZ4"/>
<sequence>MNTTNIHKKIALTSSIVLAFSLFAGLAHGATFAQINSQLEFGSRGNDVISLQTFLASNSNIYPEGIISGYYGTLTKRAVTQFQLHYGLPPVGRVGPMTMAKINSVIAAGYGIDVYAPTIYNTSVQKTSNSAQISWNTTESARGKVFYSASPFLLAEATGSFSEPMISGGSVALATNIQSSQSVTIPGLMPNKLYYYMIVAADNPGNVSVTNQSSFITNP</sequence>
<evidence type="ECO:0000313" key="3">
    <source>
        <dbReference type="EMBL" id="OGZ63856.1"/>
    </source>
</evidence>
<feature type="signal peptide" evidence="1">
    <location>
        <begin position="1"/>
        <end position="29"/>
    </location>
</feature>
<accession>A0A1G2HMZ4</accession>
<dbReference type="GO" id="GO:0003993">
    <property type="term" value="F:acid phosphatase activity"/>
    <property type="evidence" value="ECO:0007669"/>
    <property type="project" value="InterPro"/>
</dbReference>
<proteinExistence type="predicted"/>
<dbReference type="Proteomes" id="UP000176855">
    <property type="component" value="Unassembled WGS sequence"/>
</dbReference>
<dbReference type="Gene3D" id="1.10.101.10">
    <property type="entry name" value="PGBD-like superfamily/PGBD"/>
    <property type="match status" value="1"/>
</dbReference>
<dbReference type="InterPro" id="IPR008963">
    <property type="entry name" value="Purple_acid_Pase-like_N"/>
</dbReference>
<evidence type="ECO:0000256" key="1">
    <source>
        <dbReference type="SAM" id="SignalP"/>
    </source>
</evidence>
<dbReference type="Pfam" id="PF01471">
    <property type="entry name" value="PG_binding_1"/>
    <property type="match status" value="1"/>
</dbReference>
<reference evidence="3 4" key="1">
    <citation type="journal article" date="2016" name="Nat. Commun.">
        <title>Thousands of microbial genomes shed light on interconnected biogeochemical processes in an aquifer system.</title>
        <authorList>
            <person name="Anantharaman K."/>
            <person name="Brown C.T."/>
            <person name="Hug L.A."/>
            <person name="Sharon I."/>
            <person name="Castelle C.J."/>
            <person name="Probst A.J."/>
            <person name="Thomas B.C."/>
            <person name="Singh A."/>
            <person name="Wilkins M.J."/>
            <person name="Karaoz U."/>
            <person name="Brodie E.L."/>
            <person name="Williams K.H."/>
            <person name="Hubbard S.S."/>
            <person name="Banfield J.F."/>
        </authorList>
    </citation>
    <scope>NUCLEOTIDE SEQUENCE [LARGE SCALE GENOMIC DNA]</scope>
</reference>
<protein>
    <recommendedName>
        <fullName evidence="2">Peptidoglycan binding-like domain-containing protein</fullName>
    </recommendedName>
</protein>
<dbReference type="SUPFAM" id="SSF47090">
    <property type="entry name" value="PGBD-like"/>
    <property type="match status" value="1"/>
</dbReference>
<gene>
    <name evidence="3" type="ORF">A2730_01030</name>
</gene>
<organism evidence="3 4">
    <name type="scientific">Candidatus Staskawiczbacteria bacterium RIFCSPHIGHO2_01_FULL_39_25</name>
    <dbReference type="NCBI Taxonomy" id="1802202"/>
    <lineage>
        <taxon>Bacteria</taxon>
        <taxon>Candidatus Staskawicziibacteriota</taxon>
    </lineage>
</organism>
<dbReference type="STRING" id="1802202.A2730_01030"/>
<keyword evidence="1" id="KW-0732">Signal</keyword>
<dbReference type="InterPro" id="IPR013783">
    <property type="entry name" value="Ig-like_fold"/>
</dbReference>